<gene>
    <name evidence="1" type="ORF">FHE65_28865</name>
</gene>
<sequence length="97" mass="11321">MPHGQGGPELARRELLEPCLLAMVESRVHELGQHTPTQALEVARLLCPLRCRAACRWLREQPRALTGEERGYLRPPLMRLPHARQRLRQRLPRGWEF</sequence>
<dbReference type="AlphaFoldDB" id="A0A5C4MFL0"/>
<reference evidence="1 2" key="1">
    <citation type="submission" date="2019-05" db="EMBL/GenBank/DDBJ databases">
        <title>Mumia sp. nov., isolated from the intestinal contents of plateau pika (Ochotona curzoniae) in the Qinghai-Tibet plateau of China.</title>
        <authorList>
            <person name="Tian Z."/>
        </authorList>
    </citation>
    <scope>NUCLEOTIDE SEQUENCE [LARGE SCALE GENOMIC DNA]</scope>
    <source>
        <strain evidence="2">527</strain>
    </source>
</reference>
<proteinExistence type="predicted"/>
<comment type="caution">
    <text evidence="1">The sequence shown here is derived from an EMBL/GenBank/DDBJ whole genome shotgun (WGS) entry which is preliminary data.</text>
</comment>
<protein>
    <submittedName>
        <fullName evidence="1">Uncharacterized protein</fullName>
    </submittedName>
</protein>
<name>A0A5C4MFL0_9ACTN</name>
<dbReference type="EMBL" id="VDFR01000169">
    <property type="protein sequence ID" value="TNC33504.1"/>
    <property type="molecule type" value="Genomic_DNA"/>
</dbReference>
<evidence type="ECO:0000313" key="1">
    <source>
        <dbReference type="EMBL" id="TNC33504.1"/>
    </source>
</evidence>
<organism evidence="1 2">
    <name type="scientific">Mumia zhuanghuii</name>
    <dbReference type="NCBI Taxonomy" id="2585211"/>
    <lineage>
        <taxon>Bacteria</taxon>
        <taxon>Bacillati</taxon>
        <taxon>Actinomycetota</taxon>
        <taxon>Actinomycetes</taxon>
        <taxon>Propionibacteriales</taxon>
        <taxon>Nocardioidaceae</taxon>
        <taxon>Mumia</taxon>
    </lineage>
</organism>
<dbReference type="Proteomes" id="UP000306740">
    <property type="component" value="Unassembled WGS sequence"/>
</dbReference>
<evidence type="ECO:0000313" key="2">
    <source>
        <dbReference type="Proteomes" id="UP000306740"/>
    </source>
</evidence>
<accession>A0A5C4MFL0</accession>